<keyword evidence="2" id="KW-0659">Purine metabolism</keyword>
<evidence type="ECO:0000256" key="1">
    <source>
        <dbReference type="ARBA" id="ARBA00011738"/>
    </source>
</evidence>
<dbReference type="GO" id="GO:0004848">
    <property type="term" value="F:ureidoglycolate hydrolase activity"/>
    <property type="evidence" value="ECO:0007669"/>
    <property type="project" value="InterPro"/>
</dbReference>
<keyword evidence="3" id="KW-0456">Lyase</keyword>
<comment type="caution">
    <text evidence="5">The sequence shown here is derived from an EMBL/GenBank/DDBJ whole genome shotgun (WGS) entry which is preliminary data.</text>
</comment>
<comment type="subunit">
    <text evidence="1">Homodimer.</text>
</comment>
<comment type="catalytic activity">
    <reaction evidence="4">
        <text>(S)-ureidoglycolate = urea + glyoxylate</text>
        <dbReference type="Rhea" id="RHEA:11304"/>
        <dbReference type="ChEBI" id="CHEBI:16199"/>
        <dbReference type="ChEBI" id="CHEBI:36655"/>
        <dbReference type="ChEBI" id="CHEBI:57296"/>
        <dbReference type="EC" id="4.3.2.3"/>
    </reaction>
</comment>
<dbReference type="Gene3D" id="2.60.120.480">
    <property type="entry name" value="Ureidoglycolate hydrolase"/>
    <property type="match status" value="1"/>
</dbReference>
<gene>
    <name evidence="5" type="ORF">F2P47_04660</name>
</gene>
<sequence length="173" mass="19519">MTTKTNDTPLVIEDLKLTPITAGNFRPYGTLVEATEDGTPFGPQDAQLDLSRGIPRFYIMRLEFRERIARHLTRHRQTTQVLASVGGKAWQLVVAPPHDIDNPSAEPHLDEIMAFDIPGNVGVMLFRGTWHAGPYFDDTETSFFNLELADTNEVDHQTCKLPDHFSRAFRLIA</sequence>
<accession>A0A6N6VP73</accession>
<dbReference type="GO" id="GO:0006144">
    <property type="term" value="P:purine nucleobase metabolic process"/>
    <property type="evidence" value="ECO:0007669"/>
    <property type="project" value="UniProtKB-KW"/>
</dbReference>
<dbReference type="SUPFAM" id="SSF51182">
    <property type="entry name" value="RmlC-like cupins"/>
    <property type="match status" value="1"/>
</dbReference>
<reference evidence="5 6" key="1">
    <citation type="submission" date="2019-09" db="EMBL/GenBank/DDBJ databases">
        <title>Parvibaculum sedimenti sp. nov., isolated from sediment.</title>
        <authorList>
            <person name="Wang Y."/>
        </authorList>
    </citation>
    <scope>NUCLEOTIDE SEQUENCE [LARGE SCALE GENOMIC DNA]</scope>
    <source>
        <strain evidence="5 6">HXT-9</strain>
    </source>
</reference>
<name>A0A6N6VP73_9HYPH</name>
<dbReference type="Proteomes" id="UP000468901">
    <property type="component" value="Unassembled WGS sequence"/>
</dbReference>
<dbReference type="InterPro" id="IPR007247">
    <property type="entry name" value="Ureidogly_lyase"/>
</dbReference>
<organism evidence="5 6">
    <name type="scientific">Parvibaculum sedimenti</name>
    <dbReference type="NCBI Taxonomy" id="2608632"/>
    <lineage>
        <taxon>Bacteria</taxon>
        <taxon>Pseudomonadati</taxon>
        <taxon>Pseudomonadota</taxon>
        <taxon>Alphaproteobacteria</taxon>
        <taxon>Hyphomicrobiales</taxon>
        <taxon>Parvibaculaceae</taxon>
        <taxon>Parvibaculum</taxon>
    </lineage>
</organism>
<dbReference type="InterPro" id="IPR011051">
    <property type="entry name" value="RmlC_Cupin_sf"/>
</dbReference>
<evidence type="ECO:0000313" key="5">
    <source>
        <dbReference type="EMBL" id="KAB7741700.1"/>
    </source>
</evidence>
<proteinExistence type="predicted"/>
<keyword evidence="6" id="KW-1185">Reference proteome</keyword>
<dbReference type="PANTHER" id="PTHR35721">
    <property type="entry name" value="UREIDOGLYCOLATE HYDROLASE"/>
    <property type="match status" value="1"/>
</dbReference>
<dbReference type="EMBL" id="WESC01000003">
    <property type="protein sequence ID" value="KAB7741700.1"/>
    <property type="molecule type" value="Genomic_DNA"/>
</dbReference>
<protein>
    <recommendedName>
        <fullName evidence="7">Ureidoglycolate hydrolase</fullName>
    </recommendedName>
</protein>
<dbReference type="RefSeq" id="WP_152215003.1">
    <property type="nucleotide sequence ID" value="NZ_JBAQYD010000187.1"/>
</dbReference>
<dbReference type="AlphaFoldDB" id="A0A6N6VP73"/>
<evidence type="ECO:0000256" key="4">
    <source>
        <dbReference type="ARBA" id="ARBA00047684"/>
    </source>
</evidence>
<dbReference type="InterPro" id="IPR024060">
    <property type="entry name" value="Ureidoglycolate_lyase_dom_sf"/>
</dbReference>
<evidence type="ECO:0000256" key="2">
    <source>
        <dbReference type="ARBA" id="ARBA00022631"/>
    </source>
</evidence>
<dbReference type="PANTHER" id="PTHR35721:SF1">
    <property type="entry name" value="UREIDOGLYCOLATE HYDROLASE"/>
    <property type="match status" value="1"/>
</dbReference>
<evidence type="ECO:0000313" key="6">
    <source>
        <dbReference type="Proteomes" id="UP000468901"/>
    </source>
</evidence>
<dbReference type="GO" id="GO:0000256">
    <property type="term" value="P:allantoin catabolic process"/>
    <property type="evidence" value="ECO:0007669"/>
    <property type="project" value="InterPro"/>
</dbReference>
<evidence type="ECO:0000256" key="3">
    <source>
        <dbReference type="ARBA" id="ARBA00023239"/>
    </source>
</evidence>
<evidence type="ECO:0008006" key="7">
    <source>
        <dbReference type="Google" id="ProtNLM"/>
    </source>
</evidence>
<dbReference type="Pfam" id="PF04115">
    <property type="entry name" value="Ureidogly_lyase"/>
    <property type="match status" value="1"/>
</dbReference>
<dbReference type="GO" id="GO:0050385">
    <property type="term" value="F:ureidoglycolate lyase activity"/>
    <property type="evidence" value="ECO:0007669"/>
    <property type="project" value="UniProtKB-EC"/>
</dbReference>